<evidence type="ECO:0000256" key="1">
    <source>
        <dbReference type="SAM" id="Phobius"/>
    </source>
</evidence>
<evidence type="ECO:0000313" key="2">
    <source>
        <dbReference type="EMBL" id="WSB07564.1"/>
    </source>
</evidence>
<organism evidence="2 3">
    <name type="scientific">Streptomyces cyaneofuscatus</name>
    <dbReference type="NCBI Taxonomy" id="66883"/>
    <lineage>
        <taxon>Bacteria</taxon>
        <taxon>Bacillati</taxon>
        <taxon>Actinomycetota</taxon>
        <taxon>Actinomycetes</taxon>
        <taxon>Kitasatosporales</taxon>
        <taxon>Streptomycetaceae</taxon>
        <taxon>Streptomyces</taxon>
    </lineage>
</organism>
<accession>A0ABZ1EU99</accession>
<dbReference type="EMBL" id="CP109083">
    <property type="protein sequence ID" value="WSB07564.1"/>
    <property type="molecule type" value="Genomic_DNA"/>
</dbReference>
<dbReference type="Proteomes" id="UP001356428">
    <property type="component" value="Chromosome"/>
</dbReference>
<name>A0ABZ1EU99_9ACTN</name>
<keyword evidence="1" id="KW-0472">Membrane</keyword>
<evidence type="ECO:0000313" key="3">
    <source>
        <dbReference type="Proteomes" id="UP001356428"/>
    </source>
</evidence>
<feature type="transmembrane region" description="Helical" evidence="1">
    <location>
        <begin position="33"/>
        <end position="53"/>
    </location>
</feature>
<sequence>MKLLLTSLKRAWADWAVCLVMVVIAAHRKSPFLFAFFAAMAVLAALFGAHRTWRAMRSTGRPETS</sequence>
<keyword evidence="1" id="KW-0812">Transmembrane</keyword>
<reference evidence="2 3" key="1">
    <citation type="submission" date="2022-10" db="EMBL/GenBank/DDBJ databases">
        <title>The complete genomes of actinobacterial strains from the NBC collection.</title>
        <authorList>
            <person name="Joergensen T.S."/>
            <person name="Alvarez Arevalo M."/>
            <person name="Sterndorff E.B."/>
            <person name="Faurdal D."/>
            <person name="Vuksanovic O."/>
            <person name="Mourched A.-S."/>
            <person name="Charusanti P."/>
            <person name="Shaw S."/>
            <person name="Blin K."/>
            <person name="Weber T."/>
        </authorList>
    </citation>
    <scope>NUCLEOTIDE SEQUENCE [LARGE SCALE GENOMIC DNA]</scope>
    <source>
        <strain evidence="2 3">NBC 01792</strain>
    </source>
</reference>
<proteinExistence type="predicted"/>
<dbReference type="RefSeq" id="WP_326705958.1">
    <property type="nucleotide sequence ID" value="NZ_CP108861.1"/>
</dbReference>
<protein>
    <submittedName>
        <fullName evidence="2">Uncharacterized protein</fullName>
    </submittedName>
</protein>
<keyword evidence="1" id="KW-1133">Transmembrane helix</keyword>
<gene>
    <name evidence="2" type="ORF">OG849_10020</name>
</gene>
<keyword evidence="3" id="KW-1185">Reference proteome</keyword>